<dbReference type="Pfam" id="PF20154">
    <property type="entry name" value="LNT_N"/>
    <property type="match status" value="1"/>
</dbReference>
<evidence type="ECO:0000256" key="9">
    <source>
        <dbReference type="HAMAP-Rule" id="MF_01148"/>
    </source>
</evidence>
<dbReference type="PANTHER" id="PTHR38686">
    <property type="entry name" value="APOLIPOPROTEIN N-ACYLTRANSFERASE"/>
    <property type="match status" value="1"/>
</dbReference>
<comment type="function">
    <text evidence="9">Catalyzes the phospholipid dependent N-acylation of the N-terminal cysteine of apolipoprotein, the last step in lipoprotein maturation.</text>
</comment>
<reference evidence="11 12" key="1">
    <citation type="submission" date="2023-09" db="EMBL/GenBank/DDBJ databases">
        <authorList>
            <person name="Rey-Velasco X."/>
        </authorList>
    </citation>
    <scope>NUCLEOTIDE SEQUENCE [LARGE SCALE GENOMIC DNA]</scope>
    <source>
        <strain evidence="11 12">W431</strain>
    </source>
</reference>
<dbReference type="InterPro" id="IPR036526">
    <property type="entry name" value="C-N_Hydrolase_sf"/>
</dbReference>
<keyword evidence="8 9" id="KW-0012">Acyltransferase</keyword>
<dbReference type="Pfam" id="PF00795">
    <property type="entry name" value="CN_hydrolase"/>
    <property type="match status" value="1"/>
</dbReference>
<comment type="caution">
    <text evidence="11">The sequence shown here is derived from an EMBL/GenBank/DDBJ whole genome shotgun (WGS) entry which is preliminary data.</text>
</comment>
<evidence type="ECO:0000256" key="6">
    <source>
        <dbReference type="ARBA" id="ARBA00022989"/>
    </source>
</evidence>
<keyword evidence="7 9" id="KW-0472">Membrane</keyword>
<dbReference type="EMBL" id="JAVRIF010000009">
    <property type="protein sequence ID" value="MDT0604896.1"/>
    <property type="molecule type" value="Genomic_DNA"/>
</dbReference>
<accession>A0ABU3A3Z1</accession>
<comment type="subcellular location">
    <subcellularLocation>
        <location evidence="1 9">Cell membrane</location>
        <topology evidence="1 9">Multi-pass membrane protein</topology>
    </subcellularLocation>
</comment>
<comment type="catalytic activity">
    <reaction evidence="9">
        <text>N-terminal S-1,2-diacyl-sn-glyceryl-L-cysteinyl-[lipoprotein] + a glycerophospholipid = N-acyl-S-1,2-diacyl-sn-glyceryl-L-cysteinyl-[lipoprotein] + a 2-acyl-sn-glycero-3-phospholipid + H(+)</text>
        <dbReference type="Rhea" id="RHEA:48228"/>
        <dbReference type="Rhea" id="RHEA-COMP:14681"/>
        <dbReference type="Rhea" id="RHEA-COMP:14684"/>
        <dbReference type="ChEBI" id="CHEBI:15378"/>
        <dbReference type="ChEBI" id="CHEBI:136912"/>
        <dbReference type="ChEBI" id="CHEBI:140656"/>
        <dbReference type="ChEBI" id="CHEBI:140657"/>
        <dbReference type="ChEBI" id="CHEBI:140660"/>
        <dbReference type="EC" id="2.3.1.269"/>
    </reaction>
</comment>
<dbReference type="HAMAP" id="MF_01148">
    <property type="entry name" value="Lnt"/>
    <property type="match status" value="1"/>
</dbReference>
<feature type="transmembrane region" description="Helical" evidence="9">
    <location>
        <begin position="68"/>
        <end position="90"/>
    </location>
</feature>
<evidence type="ECO:0000256" key="2">
    <source>
        <dbReference type="ARBA" id="ARBA00010065"/>
    </source>
</evidence>
<proteinExistence type="inferred from homology"/>
<organism evidence="11 12">
    <name type="scientific">Thalassotalea castellviae</name>
    <dbReference type="NCBI Taxonomy" id="3075612"/>
    <lineage>
        <taxon>Bacteria</taxon>
        <taxon>Pseudomonadati</taxon>
        <taxon>Pseudomonadota</taxon>
        <taxon>Gammaproteobacteria</taxon>
        <taxon>Alteromonadales</taxon>
        <taxon>Colwelliaceae</taxon>
        <taxon>Thalassotalea</taxon>
    </lineage>
</organism>
<keyword evidence="5 9" id="KW-0812">Transmembrane</keyword>
<evidence type="ECO:0000313" key="11">
    <source>
        <dbReference type="EMBL" id="MDT0604896.1"/>
    </source>
</evidence>
<keyword evidence="4 9" id="KW-0808">Transferase</keyword>
<feature type="transmembrane region" description="Helical" evidence="9">
    <location>
        <begin position="172"/>
        <end position="192"/>
    </location>
</feature>
<dbReference type="Proteomes" id="UP001266357">
    <property type="component" value="Unassembled WGS sequence"/>
</dbReference>
<dbReference type="CDD" id="cd07571">
    <property type="entry name" value="ALP_N-acyl_transferase"/>
    <property type="match status" value="1"/>
</dbReference>
<comment type="pathway">
    <text evidence="9">Protein modification; lipoprotein biosynthesis (N-acyl transfer).</text>
</comment>
<evidence type="ECO:0000256" key="8">
    <source>
        <dbReference type="ARBA" id="ARBA00023315"/>
    </source>
</evidence>
<feature type="transmembrane region" description="Helical" evidence="9">
    <location>
        <begin position="6"/>
        <end position="28"/>
    </location>
</feature>
<dbReference type="RefSeq" id="WP_311583815.1">
    <property type="nucleotide sequence ID" value="NZ_JAVRIF010000009.1"/>
</dbReference>
<keyword evidence="3 9" id="KW-1003">Cell membrane</keyword>
<protein>
    <recommendedName>
        <fullName evidence="9">Apolipoprotein N-acyltransferase</fullName>
        <shortName evidence="9">ALP N-acyltransferase</shortName>
        <ecNumber evidence="9">2.3.1.269</ecNumber>
    </recommendedName>
</protein>
<keyword evidence="6 9" id="KW-1133">Transmembrane helix</keyword>
<dbReference type="InterPro" id="IPR045378">
    <property type="entry name" value="LNT_N"/>
</dbReference>
<gene>
    <name evidence="9 11" type="primary">lnt</name>
    <name evidence="11" type="ORF">RM573_14940</name>
</gene>
<evidence type="ECO:0000256" key="1">
    <source>
        <dbReference type="ARBA" id="ARBA00004651"/>
    </source>
</evidence>
<dbReference type="InterPro" id="IPR004563">
    <property type="entry name" value="Apolipo_AcylTrfase"/>
</dbReference>
<evidence type="ECO:0000313" key="12">
    <source>
        <dbReference type="Proteomes" id="UP001266357"/>
    </source>
</evidence>
<dbReference type="PROSITE" id="PS50263">
    <property type="entry name" value="CN_HYDROLASE"/>
    <property type="match status" value="1"/>
</dbReference>
<dbReference type="Gene3D" id="3.60.110.10">
    <property type="entry name" value="Carbon-nitrogen hydrolase"/>
    <property type="match status" value="1"/>
</dbReference>
<keyword evidence="12" id="KW-1185">Reference proteome</keyword>
<dbReference type="NCBIfam" id="TIGR00546">
    <property type="entry name" value="lnt"/>
    <property type="match status" value="1"/>
</dbReference>
<comment type="similarity">
    <text evidence="2 9">Belongs to the CN hydrolase family. Apolipoprotein N-acyltransferase subfamily.</text>
</comment>
<evidence type="ECO:0000256" key="3">
    <source>
        <dbReference type="ARBA" id="ARBA00022475"/>
    </source>
</evidence>
<feature type="domain" description="CN hydrolase" evidence="10">
    <location>
        <begin position="220"/>
        <end position="474"/>
    </location>
</feature>
<evidence type="ECO:0000256" key="7">
    <source>
        <dbReference type="ARBA" id="ARBA00023136"/>
    </source>
</evidence>
<dbReference type="EC" id="2.3.1.269" evidence="9"/>
<feature type="transmembrane region" description="Helical" evidence="9">
    <location>
        <begin position="141"/>
        <end position="165"/>
    </location>
</feature>
<dbReference type="SUPFAM" id="SSF56317">
    <property type="entry name" value="Carbon-nitrogen hydrolase"/>
    <property type="match status" value="1"/>
</dbReference>
<dbReference type="InterPro" id="IPR003010">
    <property type="entry name" value="C-N_Hydrolase"/>
</dbReference>
<evidence type="ECO:0000256" key="5">
    <source>
        <dbReference type="ARBA" id="ARBA00022692"/>
    </source>
</evidence>
<dbReference type="PANTHER" id="PTHR38686:SF1">
    <property type="entry name" value="APOLIPOPROTEIN N-ACYLTRANSFERASE"/>
    <property type="match status" value="1"/>
</dbReference>
<evidence type="ECO:0000256" key="4">
    <source>
        <dbReference type="ARBA" id="ARBA00022679"/>
    </source>
</evidence>
<feature type="transmembrane region" description="Helical" evidence="9">
    <location>
        <begin position="102"/>
        <end position="121"/>
    </location>
</feature>
<sequence>MLFYLAFPSGGYAILTWFTMVPIIVALNKVTLRNAFMLGLLSATLGWLCSIWWAVYGVAAITSSAPNIVLPFVFIFCLISAIPYACACWLHVRFKFGQSLSGAFFSATFFTVVVNYIPHILPGNLAHALYLQPLFTQLADIGGVALVFFLIHCINLLIANGITLVNTDKTKALQCFIVALVLFFANIGYGHYKKNEVIGDYPIQANSTTSTKMISKEKSLRVAIVQPNIDITNRTRDDWLTVKAELDQLLLQIENEQNIDLVVFPEIPVPISYRYYPEDEVFFKPLLKNSSLLLTTIKPLNETLDNNAGYFNTMELFGDNAVEQTYAKQVLLPFGEYLPFEQQLPWLREIFPFAPNYKPGNQSALFEVKNSQNISFKAVPLICYEAVFTEQVAKGMAQGGEFLINSSNDAWFYHTSGKRVHMALSLFRSIEYRKYLIRVTNTGLTAVLDPYGNIVEGSQIKENTHGYSVVDIPIYDTASFYQQHPNAVKYILLLVSLLSFIYYGTKRSTLNV</sequence>
<feature type="transmembrane region" description="Helical" evidence="9">
    <location>
        <begin position="35"/>
        <end position="56"/>
    </location>
</feature>
<name>A0ABU3A3Z1_9GAMM</name>
<evidence type="ECO:0000259" key="10">
    <source>
        <dbReference type="PROSITE" id="PS50263"/>
    </source>
</evidence>